<protein>
    <recommendedName>
        <fullName evidence="4">Zinc finger GRF-type domain-containing protein</fullName>
    </recommendedName>
</protein>
<dbReference type="PANTHER" id="PTHR33248">
    <property type="entry name" value="ZINC ION-BINDING PROTEIN"/>
    <property type="match status" value="1"/>
</dbReference>
<proteinExistence type="predicted"/>
<dbReference type="Proteomes" id="UP000323000">
    <property type="component" value="Chromosome 6"/>
</dbReference>
<organism evidence="2 3">
    <name type="scientific">Acer yangbiense</name>
    <dbReference type="NCBI Taxonomy" id="1000413"/>
    <lineage>
        <taxon>Eukaryota</taxon>
        <taxon>Viridiplantae</taxon>
        <taxon>Streptophyta</taxon>
        <taxon>Embryophyta</taxon>
        <taxon>Tracheophyta</taxon>
        <taxon>Spermatophyta</taxon>
        <taxon>Magnoliopsida</taxon>
        <taxon>eudicotyledons</taxon>
        <taxon>Gunneridae</taxon>
        <taxon>Pentapetalae</taxon>
        <taxon>rosids</taxon>
        <taxon>malvids</taxon>
        <taxon>Sapindales</taxon>
        <taxon>Sapindaceae</taxon>
        <taxon>Hippocastanoideae</taxon>
        <taxon>Acereae</taxon>
        <taxon>Acer</taxon>
    </lineage>
</organism>
<comment type="caution">
    <text evidence="2">The sequence shown here is derived from an EMBL/GenBank/DDBJ whole genome shotgun (WGS) entry which is preliminary data.</text>
</comment>
<keyword evidence="1" id="KW-0472">Membrane</keyword>
<reference evidence="3" key="1">
    <citation type="journal article" date="2019" name="Gigascience">
        <title>De novo genome assembly of the endangered Acer yangbiense, a plant species with extremely small populations endemic to Yunnan Province, China.</title>
        <authorList>
            <person name="Yang J."/>
            <person name="Wariss H.M."/>
            <person name="Tao L."/>
            <person name="Zhang R."/>
            <person name="Yun Q."/>
            <person name="Hollingsworth P."/>
            <person name="Dao Z."/>
            <person name="Luo G."/>
            <person name="Guo H."/>
            <person name="Ma Y."/>
            <person name="Sun W."/>
        </authorList>
    </citation>
    <scope>NUCLEOTIDE SEQUENCE [LARGE SCALE GENOMIC DNA]</scope>
    <source>
        <strain evidence="3">cv. Malutang</strain>
    </source>
</reference>
<evidence type="ECO:0008006" key="4">
    <source>
        <dbReference type="Google" id="ProtNLM"/>
    </source>
</evidence>
<name>A0A5C7HU38_9ROSI</name>
<feature type="transmembrane region" description="Helical" evidence="1">
    <location>
        <begin position="201"/>
        <end position="221"/>
    </location>
</feature>
<gene>
    <name evidence="2" type="ORF">EZV62_015164</name>
</gene>
<feature type="transmembrane region" description="Helical" evidence="1">
    <location>
        <begin position="141"/>
        <end position="159"/>
    </location>
</feature>
<evidence type="ECO:0000313" key="2">
    <source>
        <dbReference type="EMBL" id="TXG60591.1"/>
    </source>
</evidence>
<keyword evidence="1" id="KW-0812">Transmembrane</keyword>
<keyword evidence="1" id="KW-1133">Transmembrane helix</keyword>
<evidence type="ECO:0000313" key="3">
    <source>
        <dbReference type="Proteomes" id="UP000323000"/>
    </source>
</evidence>
<dbReference type="AlphaFoldDB" id="A0A5C7HU38"/>
<keyword evidence="3" id="KW-1185">Reference proteome</keyword>
<accession>A0A5C7HU38</accession>
<sequence>MEATSSSAFSINGRIIKFKNKKCNCGIKAAVKISESPNNPNKLYFFCDRGKCKFYRFKEPDNEEFNQAEYIESILERFESGDNFQRLEQEMTVLNARLMKLEMVWERVQHLESLHARIHNLETNIHGRMHHLESKEGSSRLTWAVNIALFCITMAIIAVKMKALLLQAVKMKAVLFQSVKMKVLLLWLGCKQSLHTTVPDLPPLGGLYGSLFLCVLGLPSWTVRGGRIKCSV</sequence>
<evidence type="ECO:0000256" key="1">
    <source>
        <dbReference type="SAM" id="Phobius"/>
    </source>
</evidence>
<dbReference type="EMBL" id="VAHF01000006">
    <property type="protein sequence ID" value="TXG60591.1"/>
    <property type="molecule type" value="Genomic_DNA"/>
</dbReference>